<sequence length="65" mass="7034">MADAEAKAFKFTNKELSNRREKLGEIFRGIKGGEFKNNASDATCPSCPAFFVCGAVPSGVLCKKF</sequence>
<proteinExistence type="predicted"/>
<organism evidence="1 2">
    <name type="scientific">Pseudomonas veronii 1YdBTEX2</name>
    <dbReference type="NCBI Taxonomy" id="1295141"/>
    <lineage>
        <taxon>Bacteria</taxon>
        <taxon>Pseudomonadati</taxon>
        <taxon>Pseudomonadota</taxon>
        <taxon>Gammaproteobacteria</taxon>
        <taxon>Pseudomonadales</taxon>
        <taxon>Pseudomonadaceae</taxon>
        <taxon>Pseudomonas</taxon>
    </lineage>
</organism>
<protein>
    <submittedName>
        <fullName evidence="1">Uncharacterized protein</fullName>
    </submittedName>
</protein>
<evidence type="ECO:0000313" key="2">
    <source>
        <dbReference type="Proteomes" id="UP000245431"/>
    </source>
</evidence>
<gene>
    <name evidence="1" type="ORF">PVE_R2G0002</name>
</gene>
<dbReference type="EMBL" id="LT599584">
    <property type="protein sequence ID" value="SBW84032.1"/>
    <property type="molecule type" value="Genomic_DNA"/>
</dbReference>
<accession>A0A1D3K6Y3</accession>
<reference evidence="2" key="1">
    <citation type="submission" date="2016-07" db="EMBL/GenBank/DDBJ databases">
        <authorList>
            <person name="Florea S."/>
            <person name="Webb J.S."/>
            <person name="Jaromczyk J."/>
            <person name="Schardl C.L."/>
        </authorList>
    </citation>
    <scope>NUCLEOTIDE SEQUENCE [LARGE SCALE GENOMIC DNA]</scope>
    <source>
        <strain evidence="2">1YdBTEX2</strain>
    </source>
</reference>
<dbReference type="Proteomes" id="UP000245431">
    <property type="component" value="Chromosome PVE_r2"/>
</dbReference>
<name>A0A1D3K6Y3_PSEVE</name>
<dbReference type="AlphaFoldDB" id="A0A1D3K6Y3"/>
<evidence type="ECO:0000313" key="1">
    <source>
        <dbReference type="EMBL" id="SBW84032.1"/>
    </source>
</evidence>